<reference evidence="2" key="1">
    <citation type="journal article" date="2014" name="Sci. Data">
        <title>Genomes of diverse isolates of the marine cyanobacterium Prochlorococcus.</title>
        <authorList>
            <person name="Biller S."/>
            <person name="Berube P."/>
            <person name="Thompson J."/>
            <person name="Kelly L."/>
            <person name="Roggensack S."/>
            <person name="Awad L."/>
            <person name="Roache-Johnson K."/>
            <person name="Ding H."/>
            <person name="Giovannoni S.J."/>
            <person name="Moore L.R."/>
            <person name="Chisholm S.W."/>
        </authorList>
    </citation>
    <scope>NUCLEOTIDE SEQUENCE [LARGE SCALE GENOMIC DNA]</scope>
</reference>
<evidence type="ECO:0000313" key="2">
    <source>
        <dbReference type="Proteomes" id="UP000030481"/>
    </source>
</evidence>
<dbReference type="AlphaFoldDB" id="A0A0A2B412"/>
<sequence length="75" mass="8749">MSDLSWADKELIKAWETADNKEVMGWMLNRVQRLGFLAEQNGQYASAVGAYRLLWEMTLKDRPQKKNPYHGNYKG</sequence>
<dbReference type="Proteomes" id="UP000030481">
    <property type="component" value="Unassembled WGS sequence"/>
</dbReference>
<proteinExistence type="predicted"/>
<protein>
    <submittedName>
        <fullName evidence="1">Uncharacterized protein</fullName>
    </submittedName>
</protein>
<evidence type="ECO:0000313" key="1">
    <source>
        <dbReference type="EMBL" id="KGG07520.1"/>
    </source>
</evidence>
<dbReference type="RefSeq" id="WP_152556877.1">
    <property type="nucleotide sequence ID" value="NZ_JNAR01000015.1"/>
</dbReference>
<comment type="caution">
    <text evidence="1">The sequence shown here is derived from an EMBL/GenBank/DDBJ whole genome shotgun (WGS) entry which is preliminary data.</text>
</comment>
<organism evidence="1 2">
    <name type="scientific">Prochlorococcus marinus str. MIT 9401</name>
    <dbReference type="NCBI Taxonomy" id="167551"/>
    <lineage>
        <taxon>Bacteria</taxon>
        <taxon>Bacillati</taxon>
        <taxon>Cyanobacteriota</taxon>
        <taxon>Cyanophyceae</taxon>
        <taxon>Synechococcales</taxon>
        <taxon>Prochlorococcaceae</taxon>
        <taxon>Prochlorococcus</taxon>
    </lineage>
</organism>
<name>A0A0A2B412_PROMR</name>
<dbReference type="EMBL" id="JNAR01000015">
    <property type="protein sequence ID" value="KGG07520.1"/>
    <property type="molecule type" value="Genomic_DNA"/>
</dbReference>
<accession>A0A0A2B412</accession>
<gene>
    <name evidence="1" type="ORF">EV01_1135</name>
</gene>